<feature type="signal peptide" evidence="1">
    <location>
        <begin position="1"/>
        <end position="22"/>
    </location>
</feature>
<keyword evidence="3" id="KW-1185">Reference proteome</keyword>
<organism evidence="2 3">
    <name type="scientific">Shewanella nanhaiensis</name>
    <dbReference type="NCBI Taxonomy" id="2864872"/>
    <lineage>
        <taxon>Bacteria</taxon>
        <taxon>Pseudomonadati</taxon>
        <taxon>Pseudomonadota</taxon>
        <taxon>Gammaproteobacteria</taxon>
        <taxon>Alteromonadales</taxon>
        <taxon>Shewanellaceae</taxon>
        <taxon>Shewanella</taxon>
    </lineage>
</organism>
<evidence type="ECO:0000313" key="3">
    <source>
        <dbReference type="Proteomes" id="UP001195963"/>
    </source>
</evidence>
<comment type="caution">
    <text evidence="2">The sequence shown here is derived from an EMBL/GenBank/DDBJ whole genome shotgun (WGS) entry which is preliminary data.</text>
</comment>
<evidence type="ECO:0000256" key="1">
    <source>
        <dbReference type="SAM" id="SignalP"/>
    </source>
</evidence>
<dbReference type="EMBL" id="JAHZST010000007">
    <property type="protein sequence ID" value="MBW8184282.1"/>
    <property type="molecule type" value="Genomic_DNA"/>
</dbReference>
<reference evidence="2 3" key="1">
    <citation type="submission" date="2021-07" db="EMBL/GenBank/DDBJ databases">
        <title>Shewanella sp. nov, isolated from SCS.</title>
        <authorList>
            <person name="Cao W.R."/>
        </authorList>
    </citation>
    <scope>NUCLEOTIDE SEQUENCE [LARGE SCALE GENOMIC DNA]</scope>
    <source>
        <strain evidence="2 3">NR704-98</strain>
    </source>
</reference>
<dbReference type="RefSeq" id="WP_220109811.1">
    <property type="nucleotide sequence ID" value="NZ_JAHZST010000007.1"/>
</dbReference>
<feature type="chain" id="PRO_5047448875" evidence="1">
    <location>
        <begin position="23"/>
        <end position="119"/>
    </location>
</feature>
<dbReference type="Proteomes" id="UP001195963">
    <property type="component" value="Unassembled WGS sequence"/>
</dbReference>
<name>A0ABS7E3L8_9GAMM</name>
<protein>
    <submittedName>
        <fullName evidence="2">Uncharacterized protein</fullName>
    </submittedName>
</protein>
<accession>A0ABS7E3L8</accession>
<sequence>MKILLKAALLLQLLSFVSEVSAAHYYRNVTITGTGIYGSGSNSILFVDFSGSKAGMAACATTQRLAISSTAPQYKEMVSIAFTAYVKQDSKVDILVNESCVHWSNAEDMLGIKMGTMPW</sequence>
<proteinExistence type="predicted"/>
<gene>
    <name evidence="2" type="ORF">K0625_11400</name>
</gene>
<keyword evidence="1" id="KW-0732">Signal</keyword>
<evidence type="ECO:0000313" key="2">
    <source>
        <dbReference type="EMBL" id="MBW8184282.1"/>
    </source>
</evidence>